<accession>A0A6J5KJA2</accession>
<organism evidence="1">
    <name type="scientific">uncultured Caudovirales phage</name>
    <dbReference type="NCBI Taxonomy" id="2100421"/>
    <lineage>
        <taxon>Viruses</taxon>
        <taxon>Duplodnaviria</taxon>
        <taxon>Heunggongvirae</taxon>
        <taxon>Uroviricota</taxon>
        <taxon>Caudoviricetes</taxon>
        <taxon>Peduoviridae</taxon>
        <taxon>Maltschvirus</taxon>
        <taxon>Maltschvirus maltsch</taxon>
    </lineage>
</organism>
<protein>
    <submittedName>
        <fullName evidence="1">Uncharacterized protein</fullName>
    </submittedName>
</protein>
<name>A0A6J5KJA2_9CAUD</name>
<sequence length="118" mass="12048">MANTSVIRIGGKTVALSVTASAHAAVQLTATTNDQINYVSCLNTGAVNVAVRFSQLSTDTATLPVDGTPGDFLLPALMESPIILACPPINMQIPCYVTAIGASAGPSLVYLTPAVDQS</sequence>
<gene>
    <name evidence="1" type="ORF">UFOVP21_20</name>
</gene>
<dbReference type="EMBL" id="LR796148">
    <property type="protein sequence ID" value="CAB4121661.1"/>
    <property type="molecule type" value="Genomic_DNA"/>
</dbReference>
<proteinExistence type="predicted"/>
<reference evidence="1" key="1">
    <citation type="submission" date="2020-04" db="EMBL/GenBank/DDBJ databases">
        <authorList>
            <person name="Chiriac C."/>
            <person name="Salcher M."/>
            <person name="Ghai R."/>
            <person name="Kavagutti S V."/>
        </authorList>
    </citation>
    <scope>NUCLEOTIDE SEQUENCE</scope>
</reference>
<evidence type="ECO:0000313" key="1">
    <source>
        <dbReference type="EMBL" id="CAB4121661.1"/>
    </source>
</evidence>